<dbReference type="Gene3D" id="2.60.120.200">
    <property type="match status" value="1"/>
</dbReference>
<dbReference type="SUPFAM" id="SSF49899">
    <property type="entry name" value="Concanavalin A-like lectins/glucanases"/>
    <property type="match status" value="1"/>
</dbReference>
<reference evidence="1 2" key="1">
    <citation type="submission" date="2023-09" db="EMBL/GenBank/DDBJ databases">
        <title>Thalassobella suaedae gen. nov., sp. nov., a marine bacterium of the family Flavobacteriaceae isolated from a halophyte Suaeda japonica.</title>
        <authorList>
            <person name="Lee S.Y."/>
            <person name="Hwang C.Y."/>
        </authorList>
    </citation>
    <scope>NUCLEOTIDE SEQUENCE [LARGE SCALE GENOMIC DNA]</scope>
    <source>
        <strain evidence="1 2">HL-DH14</strain>
    </source>
</reference>
<dbReference type="Proteomes" id="UP001302806">
    <property type="component" value="Chromosome"/>
</dbReference>
<accession>A0ABY9XVW4</accession>
<evidence type="ECO:0000313" key="2">
    <source>
        <dbReference type="Proteomes" id="UP001302806"/>
    </source>
</evidence>
<dbReference type="EMBL" id="CP134537">
    <property type="protein sequence ID" value="WNH09890.1"/>
    <property type="molecule type" value="Genomic_DNA"/>
</dbReference>
<organism evidence="1 2">
    <name type="scientific">Thalassobellus suaedae</name>
    <dbReference type="NCBI Taxonomy" id="3074124"/>
    <lineage>
        <taxon>Bacteria</taxon>
        <taxon>Pseudomonadati</taxon>
        <taxon>Bacteroidota</taxon>
        <taxon>Flavobacteriia</taxon>
        <taxon>Flavobacteriales</taxon>
        <taxon>Flavobacteriaceae</taxon>
        <taxon>Thalassobellus</taxon>
    </lineage>
</organism>
<evidence type="ECO:0000313" key="1">
    <source>
        <dbReference type="EMBL" id="WNH09890.1"/>
    </source>
</evidence>
<dbReference type="RefSeq" id="WP_415866254.1">
    <property type="nucleotide sequence ID" value="NZ_CP134537.1"/>
</dbReference>
<name>A0ABY9XVW4_9FLAO</name>
<dbReference type="InterPro" id="IPR013320">
    <property type="entry name" value="ConA-like_dom_sf"/>
</dbReference>
<dbReference type="Pfam" id="PF13385">
    <property type="entry name" value="Laminin_G_3"/>
    <property type="match status" value="1"/>
</dbReference>
<protein>
    <submittedName>
        <fullName evidence="1">LamG-like jellyroll fold domain-containing protein</fullName>
    </submittedName>
</protein>
<sequence>MDTEVLNESAYYYVVTATTPLGESAYSEEISGTPNGGRVAYLKFNETTGTSAADSWGDNVGTLSSGAAFTESLIDNGVSLNGSDGYVTLSEGIVSSLTDFSITTWVKLDKVDNWARLFDFGSGTSNYMFITPKNGSNGRLRYAIKNGGGEQQINTSATLTISRWYHLVP</sequence>
<proteinExistence type="predicted"/>
<gene>
    <name evidence="1" type="ORF">RHP51_04075</name>
</gene>